<comment type="caution">
    <text evidence="1">The sequence shown here is derived from an EMBL/GenBank/DDBJ whole genome shotgun (WGS) entry which is preliminary data.</text>
</comment>
<gene>
    <name evidence="1" type="ORF">D9758_010768</name>
</gene>
<sequence>MTVVTHFIYWFTRISRDSHTNRKFRRFILKLGVMELIKAALDALNNGVSEHKEFESGLRVGADGAFSLSSEVGSESLRLTSGHPQYHRTLLSWSLTIFSIAAKGEEGAETERLETQILWVFTDWEKKYSAVDKENMNVLYEWLA</sequence>
<evidence type="ECO:0000313" key="2">
    <source>
        <dbReference type="Proteomes" id="UP000559256"/>
    </source>
</evidence>
<dbReference type="EMBL" id="JAACJM010000060">
    <property type="protein sequence ID" value="KAF5354412.1"/>
    <property type="molecule type" value="Genomic_DNA"/>
</dbReference>
<name>A0A8H5D8X8_9AGAR</name>
<organism evidence="1 2">
    <name type="scientific">Tetrapyrgos nigripes</name>
    <dbReference type="NCBI Taxonomy" id="182062"/>
    <lineage>
        <taxon>Eukaryota</taxon>
        <taxon>Fungi</taxon>
        <taxon>Dikarya</taxon>
        <taxon>Basidiomycota</taxon>
        <taxon>Agaricomycotina</taxon>
        <taxon>Agaricomycetes</taxon>
        <taxon>Agaricomycetidae</taxon>
        <taxon>Agaricales</taxon>
        <taxon>Marasmiineae</taxon>
        <taxon>Marasmiaceae</taxon>
        <taxon>Tetrapyrgos</taxon>
    </lineage>
</organism>
<keyword evidence="2" id="KW-1185">Reference proteome</keyword>
<dbReference type="AlphaFoldDB" id="A0A8H5D8X8"/>
<dbReference type="Proteomes" id="UP000559256">
    <property type="component" value="Unassembled WGS sequence"/>
</dbReference>
<evidence type="ECO:0000313" key="1">
    <source>
        <dbReference type="EMBL" id="KAF5354412.1"/>
    </source>
</evidence>
<proteinExistence type="predicted"/>
<reference evidence="1 2" key="1">
    <citation type="journal article" date="2020" name="ISME J.">
        <title>Uncovering the hidden diversity of litter-decomposition mechanisms in mushroom-forming fungi.</title>
        <authorList>
            <person name="Floudas D."/>
            <person name="Bentzer J."/>
            <person name="Ahren D."/>
            <person name="Johansson T."/>
            <person name="Persson P."/>
            <person name="Tunlid A."/>
        </authorList>
    </citation>
    <scope>NUCLEOTIDE SEQUENCE [LARGE SCALE GENOMIC DNA]</scope>
    <source>
        <strain evidence="1 2">CBS 291.85</strain>
    </source>
</reference>
<protein>
    <submittedName>
        <fullName evidence="1">Uncharacterized protein</fullName>
    </submittedName>
</protein>
<accession>A0A8H5D8X8</accession>